<feature type="region of interest" description="Disordered" evidence="1">
    <location>
        <begin position="1"/>
        <end position="29"/>
    </location>
</feature>
<evidence type="ECO:0000313" key="3">
    <source>
        <dbReference type="Proteomes" id="UP000826656"/>
    </source>
</evidence>
<comment type="caution">
    <text evidence="2">The sequence shown here is derived from an EMBL/GenBank/DDBJ whole genome shotgun (WGS) entry which is preliminary data.</text>
</comment>
<name>A0ABQ7VXI6_SOLTU</name>
<evidence type="ECO:0000256" key="1">
    <source>
        <dbReference type="SAM" id="MobiDB-lite"/>
    </source>
</evidence>
<gene>
    <name evidence="2" type="ORF">KY290_010316</name>
</gene>
<evidence type="ECO:0000313" key="2">
    <source>
        <dbReference type="EMBL" id="KAH0773179.1"/>
    </source>
</evidence>
<accession>A0ABQ7VXI6</accession>
<protein>
    <submittedName>
        <fullName evidence="2">Uncharacterized protein</fullName>
    </submittedName>
</protein>
<organism evidence="2 3">
    <name type="scientific">Solanum tuberosum</name>
    <name type="common">Potato</name>
    <dbReference type="NCBI Taxonomy" id="4113"/>
    <lineage>
        <taxon>Eukaryota</taxon>
        <taxon>Viridiplantae</taxon>
        <taxon>Streptophyta</taxon>
        <taxon>Embryophyta</taxon>
        <taxon>Tracheophyta</taxon>
        <taxon>Spermatophyta</taxon>
        <taxon>Magnoliopsida</taxon>
        <taxon>eudicotyledons</taxon>
        <taxon>Gunneridae</taxon>
        <taxon>Pentapetalae</taxon>
        <taxon>asterids</taxon>
        <taxon>lamiids</taxon>
        <taxon>Solanales</taxon>
        <taxon>Solanaceae</taxon>
        <taxon>Solanoideae</taxon>
        <taxon>Solaneae</taxon>
        <taxon>Solanum</taxon>
    </lineage>
</organism>
<dbReference type="EMBL" id="JAIVGD010000005">
    <property type="protein sequence ID" value="KAH0773179.1"/>
    <property type="molecule type" value="Genomic_DNA"/>
</dbReference>
<proteinExistence type="predicted"/>
<keyword evidence="3" id="KW-1185">Reference proteome</keyword>
<dbReference type="Proteomes" id="UP000826656">
    <property type="component" value="Unassembled WGS sequence"/>
</dbReference>
<reference evidence="2 3" key="1">
    <citation type="journal article" date="2021" name="bioRxiv">
        <title>Chromosome-scale and haplotype-resolved genome assembly of a tetraploid potato cultivar.</title>
        <authorList>
            <person name="Sun H."/>
            <person name="Jiao W.-B."/>
            <person name="Krause K."/>
            <person name="Campoy J.A."/>
            <person name="Goel M."/>
            <person name="Folz-Donahue K."/>
            <person name="Kukat C."/>
            <person name="Huettel B."/>
            <person name="Schneeberger K."/>
        </authorList>
    </citation>
    <scope>NUCLEOTIDE SEQUENCE [LARGE SCALE GENOMIC DNA]</scope>
    <source>
        <strain evidence="2">SolTubOtavaFocal</strain>
        <tissue evidence="2">Leaves</tissue>
    </source>
</reference>
<sequence length="101" mass="11845">MAKRLKEKGGQDRSRQSHSNYKEGPGPFSKNFLVKMFLSVKREPGRTSKKKKVEKMMFKREELLIYSSRRPCVNLILLIFYHKKLRQALEAMTVALANRDT</sequence>